<dbReference type="InterPro" id="IPR023392">
    <property type="entry name" value="Tom20_dom_sf"/>
</dbReference>
<dbReference type="PANTHER" id="PTHR12430">
    <property type="entry name" value="MITOCHONDRIAL IMPORT RECEPTOR SUBUNIT TOM20"/>
    <property type="match status" value="1"/>
</dbReference>
<feature type="region of interest" description="Disordered" evidence="15">
    <location>
        <begin position="42"/>
        <end position="67"/>
    </location>
</feature>
<dbReference type="Pfam" id="PF02064">
    <property type="entry name" value="MAS20"/>
    <property type="match status" value="1"/>
</dbReference>
<evidence type="ECO:0000256" key="15">
    <source>
        <dbReference type="SAM" id="MobiDB-lite"/>
    </source>
</evidence>
<keyword evidence="6" id="KW-0653">Protein transport</keyword>
<dbReference type="Proteomes" id="UP001287356">
    <property type="component" value="Unassembled WGS sequence"/>
</dbReference>
<dbReference type="AlphaFoldDB" id="A0AAE0KMP3"/>
<keyword evidence="4" id="KW-0812">Transmembrane</keyword>
<evidence type="ECO:0000256" key="5">
    <source>
        <dbReference type="ARBA" id="ARBA00022787"/>
    </source>
</evidence>
<feature type="compositionally biased region" description="Low complexity" evidence="15">
    <location>
        <begin position="55"/>
        <end position="65"/>
    </location>
</feature>
<evidence type="ECO:0000256" key="1">
    <source>
        <dbReference type="ARBA" id="ARBA00004572"/>
    </source>
</evidence>
<evidence type="ECO:0000256" key="14">
    <source>
        <dbReference type="PIRNR" id="PIRNR037707"/>
    </source>
</evidence>
<evidence type="ECO:0000256" key="4">
    <source>
        <dbReference type="ARBA" id="ARBA00022692"/>
    </source>
</evidence>
<dbReference type="GO" id="GO:0016031">
    <property type="term" value="P:tRNA import into mitochondrion"/>
    <property type="evidence" value="ECO:0007669"/>
    <property type="project" value="TreeGrafter"/>
</dbReference>
<reference evidence="16" key="1">
    <citation type="journal article" date="2023" name="Mol. Phylogenet. Evol.">
        <title>Genome-scale phylogeny and comparative genomics of the fungal order Sordariales.</title>
        <authorList>
            <person name="Hensen N."/>
            <person name="Bonometti L."/>
            <person name="Westerberg I."/>
            <person name="Brannstrom I.O."/>
            <person name="Guillou S."/>
            <person name="Cros-Aarteil S."/>
            <person name="Calhoun S."/>
            <person name="Haridas S."/>
            <person name="Kuo A."/>
            <person name="Mondo S."/>
            <person name="Pangilinan J."/>
            <person name="Riley R."/>
            <person name="LaButti K."/>
            <person name="Andreopoulos B."/>
            <person name="Lipzen A."/>
            <person name="Chen C."/>
            <person name="Yan M."/>
            <person name="Daum C."/>
            <person name="Ng V."/>
            <person name="Clum A."/>
            <person name="Steindorff A."/>
            <person name="Ohm R.A."/>
            <person name="Martin F."/>
            <person name="Silar P."/>
            <person name="Natvig D.O."/>
            <person name="Lalanne C."/>
            <person name="Gautier V."/>
            <person name="Ament-Velasquez S.L."/>
            <person name="Kruys A."/>
            <person name="Hutchinson M.I."/>
            <person name="Powell A.J."/>
            <person name="Barry K."/>
            <person name="Miller A.N."/>
            <person name="Grigoriev I.V."/>
            <person name="Debuchy R."/>
            <person name="Gladieux P."/>
            <person name="Hiltunen Thoren M."/>
            <person name="Johannesson H."/>
        </authorList>
    </citation>
    <scope>NUCLEOTIDE SEQUENCE</scope>
    <source>
        <strain evidence="16">CBS 958.72</strain>
    </source>
</reference>
<organism evidence="16 17">
    <name type="scientific">Lasiosphaeria ovina</name>
    <dbReference type="NCBI Taxonomy" id="92902"/>
    <lineage>
        <taxon>Eukaryota</taxon>
        <taxon>Fungi</taxon>
        <taxon>Dikarya</taxon>
        <taxon>Ascomycota</taxon>
        <taxon>Pezizomycotina</taxon>
        <taxon>Sordariomycetes</taxon>
        <taxon>Sordariomycetidae</taxon>
        <taxon>Sordariales</taxon>
        <taxon>Lasiosphaeriaceae</taxon>
        <taxon>Lasiosphaeria</taxon>
    </lineage>
</organism>
<dbReference type="NCBIfam" id="TIGR00985">
    <property type="entry name" value="3a0801s04tom"/>
    <property type="match status" value="1"/>
</dbReference>
<evidence type="ECO:0000256" key="8">
    <source>
        <dbReference type="ARBA" id="ARBA00023128"/>
    </source>
</evidence>
<evidence type="ECO:0000256" key="13">
    <source>
        <dbReference type="ARBA" id="ARBA00080405"/>
    </source>
</evidence>
<keyword evidence="16" id="KW-0675">Receptor</keyword>
<dbReference type="PIRSF" id="PIRSF037707">
    <property type="entry name" value="MAS20_rcpt"/>
    <property type="match status" value="1"/>
</dbReference>
<evidence type="ECO:0000313" key="17">
    <source>
        <dbReference type="Proteomes" id="UP001287356"/>
    </source>
</evidence>
<dbReference type="GO" id="GO:0005742">
    <property type="term" value="C:mitochondrial outer membrane translocase complex"/>
    <property type="evidence" value="ECO:0007669"/>
    <property type="project" value="UniProtKB-UniRule"/>
</dbReference>
<dbReference type="EMBL" id="JAULSN010000002">
    <property type="protein sequence ID" value="KAK3379278.1"/>
    <property type="molecule type" value="Genomic_DNA"/>
</dbReference>
<comment type="subcellular location">
    <subcellularLocation>
        <location evidence="1">Mitochondrion outer membrane</location>
        <topology evidence="1">Single-pass membrane protein</topology>
    </subcellularLocation>
</comment>
<dbReference type="GO" id="GO:0030150">
    <property type="term" value="P:protein import into mitochondrial matrix"/>
    <property type="evidence" value="ECO:0007669"/>
    <property type="project" value="TreeGrafter"/>
</dbReference>
<evidence type="ECO:0000256" key="6">
    <source>
        <dbReference type="ARBA" id="ARBA00022927"/>
    </source>
</evidence>
<evidence type="ECO:0000256" key="7">
    <source>
        <dbReference type="ARBA" id="ARBA00022989"/>
    </source>
</evidence>
<evidence type="ECO:0000313" key="16">
    <source>
        <dbReference type="EMBL" id="KAK3379278.1"/>
    </source>
</evidence>
<evidence type="ECO:0000256" key="12">
    <source>
        <dbReference type="ARBA" id="ARBA00073975"/>
    </source>
</evidence>
<dbReference type="InterPro" id="IPR002056">
    <property type="entry name" value="MAS20"/>
</dbReference>
<comment type="caution">
    <text evidence="16">The sequence shown here is derived from an EMBL/GenBank/DDBJ whole genome shotgun (WGS) entry which is preliminary data.</text>
</comment>
<dbReference type="PRINTS" id="PR00351">
    <property type="entry name" value="OM20RECEPTOR"/>
</dbReference>
<comment type="similarity">
    <text evidence="2 14">Belongs to the Tom20 family.</text>
</comment>
<reference evidence="16" key="2">
    <citation type="submission" date="2023-06" db="EMBL/GenBank/DDBJ databases">
        <authorList>
            <consortium name="Lawrence Berkeley National Laboratory"/>
            <person name="Haridas S."/>
            <person name="Hensen N."/>
            <person name="Bonometti L."/>
            <person name="Westerberg I."/>
            <person name="Brannstrom I.O."/>
            <person name="Guillou S."/>
            <person name="Cros-Aarteil S."/>
            <person name="Calhoun S."/>
            <person name="Kuo A."/>
            <person name="Mondo S."/>
            <person name="Pangilinan J."/>
            <person name="Riley R."/>
            <person name="Labutti K."/>
            <person name="Andreopoulos B."/>
            <person name="Lipzen A."/>
            <person name="Chen C."/>
            <person name="Yanf M."/>
            <person name="Daum C."/>
            <person name="Ng V."/>
            <person name="Clum A."/>
            <person name="Steindorff A."/>
            <person name="Ohm R."/>
            <person name="Martin F."/>
            <person name="Silar P."/>
            <person name="Natvig D."/>
            <person name="Lalanne C."/>
            <person name="Gautier V."/>
            <person name="Ament-Velasquez S.L."/>
            <person name="Kruys A."/>
            <person name="Hutchinson M.I."/>
            <person name="Powell A.J."/>
            <person name="Barry K."/>
            <person name="Miller A.N."/>
            <person name="Grigoriev I.V."/>
            <person name="Debuchy R."/>
            <person name="Gladieux P."/>
            <person name="Thoren M.H."/>
            <person name="Johannesson H."/>
        </authorList>
    </citation>
    <scope>NUCLEOTIDE SEQUENCE</scope>
    <source>
        <strain evidence="16">CBS 958.72</strain>
    </source>
</reference>
<dbReference type="GO" id="GO:0030943">
    <property type="term" value="F:mitochondrion targeting sequence binding"/>
    <property type="evidence" value="ECO:0007669"/>
    <property type="project" value="TreeGrafter"/>
</dbReference>
<proteinExistence type="inferred from homology"/>
<keyword evidence="9 14" id="KW-0472">Membrane</keyword>
<name>A0AAE0KMP3_9PEZI</name>
<evidence type="ECO:0000256" key="9">
    <source>
        <dbReference type="ARBA" id="ARBA00023136"/>
    </source>
</evidence>
<dbReference type="SUPFAM" id="SSF47157">
    <property type="entry name" value="Mitochondrial import receptor subunit Tom20"/>
    <property type="match status" value="1"/>
</dbReference>
<evidence type="ECO:0000256" key="3">
    <source>
        <dbReference type="ARBA" id="ARBA00022448"/>
    </source>
</evidence>
<dbReference type="Gene3D" id="1.20.960.10">
    <property type="entry name" value="Mitochondrial outer membrane translocase complex, subunit Tom20 domain"/>
    <property type="match status" value="1"/>
</dbReference>
<keyword evidence="5 14" id="KW-1000">Mitochondrion outer membrane</keyword>
<evidence type="ECO:0000256" key="10">
    <source>
        <dbReference type="ARBA" id="ARBA00042705"/>
    </source>
</evidence>
<dbReference type="PANTHER" id="PTHR12430:SF0">
    <property type="entry name" value="TRANSLOCASE OF OUTER MITOCHONDRIAL MEMBRANE 20"/>
    <property type="match status" value="1"/>
</dbReference>
<sequence>MSSQTTVVATAAAAALATGVLAYAVWFDYRRRTQTEFRRELRRNERRQHRLEKGQAQANAQAQKQAIKRAVDEAKEEGFPSSSEEKEQYFLEQVQTGEVLGADPSKGIEAALAFYKALKVYPTPADLINIYDNTVAKPILDILAEMIAYDGTVRVGGSPGSGVDVAEMMRQMGEMSELGGIPGVGLD</sequence>
<accession>A0AAE0KMP3</accession>
<keyword evidence="8 14" id="KW-0496">Mitochondrion</keyword>
<keyword evidence="17" id="KW-1185">Reference proteome</keyword>
<evidence type="ECO:0000256" key="11">
    <source>
        <dbReference type="ARBA" id="ARBA00068548"/>
    </source>
</evidence>
<dbReference type="GO" id="GO:0008320">
    <property type="term" value="F:protein transmembrane transporter activity"/>
    <property type="evidence" value="ECO:0007669"/>
    <property type="project" value="TreeGrafter"/>
</dbReference>
<keyword evidence="7" id="KW-1133">Transmembrane helix</keyword>
<dbReference type="FunFam" id="1.20.960.10:FF:000002">
    <property type="entry name" value="Mitochondrial import receptor subunit TOM20"/>
    <property type="match status" value="1"/>
</dbReference>
<dbReference type="GO" id="GO:0006886">
    <property type="term" value="P:intracellular protein transport"/>
    <property type="evidence" value="ECO:0007669"/>
    <property type="project" value="InterPro"/>
</dbReference>
<dbReference type="GO" id="GO:0006605">
    <property type="term" value="P:protein targeting"/>
    <property type="evidence" value="ECO:0007669"/>
    <property type="project" value="InterPro"/>
</dbReference>
<protein>
    <recommendedName>
        <fullName evidence="11">Mitochondrial import receptor subunit TOM20</fullName>
    </recommendedName>
    <alternativeName>
        <fullName evidence="10">Mitochondrial 20 kDa outer membrane protein</fullName>
    </alternativeName>
    <alternativeName>
        <fullName evidence="12">Mitochondrial import receptor subunit tom20</fullName>
    </alternativeName>
    <alternativeName>
        <fullName evidence="13">Translocase of outer membrane 20 kDa subunit</fullName>
    </alternativeName>
</protein>
<keyword evidence="3" id="KW-0813">Transport</keyword>
<evidence type="ECO:0000256" key="2">
    <source>
        <dbReference type="ARBA" id="ARBA00005792"/>
    </source>
</evidence>
<gene>
    <name evidence="16" type="ORF">B0T24DRAFT_523183</name>
</gene>